<organism evidence="7 8">
    <name type="scientific">Methylobacterium currus</name>
    <dbReference type="NCBI Taxonomy" id="2051553"/>
    <lineage>
        <taxon>Bacteria</taxon>
        <taxon>Pseudomonadati</taxon>
        <taxon>Pseudomonadota</taxon>
        <taxon>Alphaproteobacteria</taxon>
        <taxon>Hyphomicrobiales</taxon>
        <taxon>Methylobacteriaceae</taxon>
        <taxon>Methylobacterium</taxon>
    </lineage>
</organism>
<protein>
    <submittedName>
        <fullName evidence="7">ABC transporter ATP-binding protein</fullName>
    </submittedName>
</protein>
<keyword evidence="2" id="KW-0813">Transport</keyword>
<dbReference type="GO" id="GO:0005524">
    <property type="term" value="F:ATP binding"/>
    <property type="evidence" value="ECO:0007669"/>
    <property type="project" value="UniProtKB-KW"/>
</dbReference>
<dbReference type="PROSITE" id="PS50893">
    <property type="entry name" value="ABC_TRANSPORTER_2"/>
    <property type="match status" value="1"/>
</dbReference>
<dbReference type="Proteomes" id="UP000244755">
    <property type="component" value="Chromosome 1"/>
</dbReference>
<dbReference type="InterPro" id="IPR003593">
    <property type="entry name" value="AAA+_ATPase"/>
</dbReference>
<evidence type="ECO:0000256" key="3">
    <source>
        <dbReference type="ARBA" id="ARBA00022741"/>
    </source>
</evidence>
<evidence type="ECO:0000313" key="7">
    <source>
        <dbReference type="EMBL" id="AWB22748.1"/>
    </source>
</evidence>
<proteinExistence type="inferred from homology"/>
<dbReference type="GO" id="GO:0015658">
    <property type="term" value="F:branched-chain amino acid transmembrane transporter activity"/>
    <property type="evidence" value="ECO:0007669"/>
    <property type="project" value="TreeGrafter"/>
</dbReference>
<gene>
    <name evidence="7" type="ORF">DA075_19080</name>
</gene>
<keyword evidence="5" id="KW-0029">Amino-acid transport</keyword>
<reference evidence="7 8" key="1">
    <citation type="submission" date="2018-04" db="EMBL/GenBank/DDBJ databases">
        <title>Methylobacterium sp. PR1016A genome.</title>
        <authorList>
            <person name="Park W."/>
        </authorList>
    </citation>
    <scope>NUCLEOTIDE SEQUENCE [LARGE SCALE GENOMIC DNA]</scope>
    <source>
        <strain evidence="7 8">PR1016A</strain>
    </source>
</reference>
<name>A0A2R4WMI2_9HYPH</name>
<dbReference type="OrthoDB" id="7846240at2"/>
<dbReference type="InterPro" id="IPR052156">
    <property type="entry name" value="BCAA_Transport_ATP-bd_LivF"/>
</dbReference>
<dbReference type="GO" id="GO:0015807">
    <property type="term" value="P:L-amino acid transport"/>
    <property type="evidence" value="ECO:0007669"/>
    <property type="project" value="TreeGrafter"/>
</dbReference>
<keyword evidence="8" id="KW-1185">Reference proteome</keyword>
<evidence type="ECO:0000256" key="1">
    <source>
        <dbReference type="ARBA" id="ARBA00005417"/>
    </source>
</evidence>
<evidence type="ECO:0000256" key="4">
    <source>
        <dbReference type="ARBA" id="ARBA00022840"/>
    </source>
</evidence>
<dbReference type="InterPro" id="IPR017871">
    <property type="entry name" value="ABC_transporter-like_CS"/>
</dbReference>
<comment type="similarity">
    <text evidence="1">Belongs to the ABC transporter superfamily.</text>
</comment>
<dbReference type="EMBL" id="CP028843">
    <property type="protein sequence ID" value="AWB22748.1"/>
    <property type="molecule type" value="Genomic_DNA"/>
</dbReference>
<dbReference type="Pfam" id="PF00005">
    <property type="entry name" value="ABC_tran"/>
    <property type="match status" value="1"/>
</dbReference>
<keyword evidence="3" id="KW-0547">Nucleotide-binding</keyword>
<keyword evidence="4 7" id="KW-0067">ATP-binding</keyword>
<feature type="domain" description="ABC transporter" evidence="6">
    <location>
        <begin position="2"/>
        <end position="234"/>
    </location>
</feature>
<dbReference type="PROSITE" id="PS00211">
    <property type="entry name" value="ABC_TRANSPORTER_1"/>
    <property type="match status" value="1"/>
</dbReference>
<dbReference type="CDD" id="cd03224">
    <property type="entry name" value="ABC_TM1139_LivF_branched"/>
    <property type="match status" value="1"/>
</dbReference>
<evidence type="ECO:0000313" key="8">
    <source>
        <dbReference type="Proteomes" id="UP000244755"/>
    </source>
</evidence>
<dbReference type="AlphaFoldDB" id="A0A2R4WMI2"/>
<dbReference type="InterPro" id="IPR003439">
    <property type="entry name" value="ABC_transporter-like_ATP-bd"/>
</dbReference>
<evidence type="ECO:0000256" key="2">
    <source>
        <dbReference type="ARBA" id="ARBA00022448"/>
    </source>
</evidence>
<sequence length="234" mass="24896">MLEVGPLDAFYGDSHVLHGVSLAVGAGEGVALLGRNGAGKSTLLKALLDAGPRTVGPVRFEGRPLDGLPTHRRARLGLSLVPEDRRIFGHISVAENLELAAHACGPGVVPRKVAEVAALFPLLQPILDRGGARLSGGQQQMVAVGRGLVPRPKLLLLDEPAEGLAPLIVEDLAREIARVRRAENLALLVTEQNVDFARACTDRLYLIDSGTIVFSGDWAAFDARPELESEYLAL</sequence>
<evidence type="ECO:0000256" key="5">
    <source>
        <dbReference type="ARBA" id="ARBA00022970"/>
    </source>
</evidence>
<dbReference type="PANTHER" id="PTHR43820:SF4">
    <property type="entry name" value="HIGH-AFFINITY BRANCHED-CHAIN AMINO ACID TRANSPORT ATP-BINDING PROTEIN LIVF"/>
    <property type="match status" value="1"/>
</dbReference>
<dbReference type="PANTHER" id="PTHR43820">
    <property type="entry name" value="HIGH-AFFINITY BRANCHED-CHAIN AMINO ACID TRANSPORT ATP-BINDING PROTEIN LIVF"/>
    <property type="match status" value="1"/>
</dbReference>
<dbReference type="SUPFAM" id="SSF52540">
    <property type="entry name" value="P-loop containing nucleoside triphosphate hydrolases"/>
    <property type="match status" value="1"/>
</dbReference>
<accession>A0A2R4WMI2</accession>
<evidence type="ECO:0000259" key="6">
    <source>
        <dbReference type="PROSITE" id="PS50893"/>
    </source>
</evidence>
<dbReference type="SMART" id="SM00382">
    <property type="entry name" value="AAA"/>
    <property type="match status" value="1"/>
</dbReference>
<dbReference type="GO" id="GO:0016887">
    <property type="term" value="F:ATP hydrolysis activity"/>
    <property type="evidence" value="ECO:0007669"/>
    <property type="project" value="InterPro"/>
</dbReference>
<dbReference type="KEGG" id="mee:DA075_19080"/>
<dbReference type="Gene3D" id="3.40.50.300">
    <property type="entry name" value="P-loop containing nucleotide triphosphate hydrolases"/>
    <property type="match status" value="1"/>
</dbReference>
<dbReference type="InterPro" id="IPR027417">
    <property type="entry name" value="P-loop_NTPase"/>
</dbReference>